<evidence type="ECO:0000256" key="1">
    <source>
        <dbReference type="ARBA" id="ARBA00022763"/>
    </source>
</evidence>
<dbReference type="PANTHER" id="PTHR35369">
    <property type="entry name" value="BLR3025 PROTEIN-RELATED"/>
    <property type="match status" value="1"/>
</dbReference>
<reference evidence="2 3" key="1">
    <citation type="submission" date="2021-05" db="EMBL/GenBank/DDBJ databases">
        <title>Roseococcus sp. XZZS9, whole genome shotgun sequencing project.</title>
        <authorList>
            <person name="Zhao G."/>
            <person name="Shen L."/>
        </authorList>
    </citation>
    <scope>NUCLEOTIDE SEQUENCE [LARGE SCALE GENOMIC DNA]</scope>
    <source>
        <strain evidence="2 3">XZZS9</strain>
    </source>
</reference>
<dbReference type="EMBL" id="JAHCDA010000003">
    <property type="protein sequence ID" value="MBS7812876.1"/>
    <property type="molecule type" value="Genomic_DNA"/>
</dbReference>
<evidence type="ECO:0000313" key="2">
    <source>
        <dbReference type="EMBL" id="MBS7812876.1"/>
    </source>
</evidence>
<organism evidence="2 3">
    <name type="scientific">Roseococcus pinisoli</name>
    <dbReference type="NCBI Taxonomy" id="2835040"/>
    <lineage>
        <taxon>Bacteria</taxon>
        <taxon>Pseudomonadati</taxon>
        <taxon>Pseudomonadota</taxon>
        <taxon>Alphaproteobacteria</taxon>
        <taxon>Acetobacterales</taxon>
        <taxon>Roseomonadaceae</taxon>
        <taxon>Roseococcus</taxon>
    </lineage>
</organism>
<proteinExistence type="predicted"/>
<dbReference type="SUPFAM" id="SSF56672">
    <property type="entry name" value="DNA/RNA polymerases"/>
    <property type="match status" value="1"/>
</dbReference>
<accession>A0ABS5QHQ8</accession>
<protein>
    <submittedName>
        <fullName evidence="2">DNA polymerase Y family protein</fullName>
    </submittedName>
</protein>
<sequence>MGSRRFARTPSLPLFEGGLPCAAPSLPAPKEALAASGRRFLMLHGEGLATERPAVWALRFSPLVGIWREEGLLLETTGLPDREPELLRRILHAFDKAGAAARGLLGGAPAALAALLRAGTASQVLTPAQEEAARPRLPVTALALPAAMIPALHRLGLRDVAALEAQPRGPLARRFGSAIAEELAALRGWIAPFTPVRPPPRHVQAREYLSPLCTGPALERAIGMLADRLCAGLLESGEGVRALRLTAFRGDGSWQELRQGLGQASRDPAHLRRLLDRRVEELRPELGFEKLILGAEVTEALHARQAGLPGEETPKEALSELLDRLAQRLRIWRLAPRESHWPERAVRRADAFGPIAEAPAARRPLRLLRRPIPITASALLPDDPPFQIVIGKRVERVVSAEGPERIEPEWWRPPEERPPRDYYRVQLASGARWWVCRRGVVGEVEAQWFVHGFLP</sequence>
<comment type="caution">
    <text evidence="2">The sequence shown here is derived from an EMBL/GenBank/DDBJ whole genome shotgun (WGS) entry which is preliminary data.</text>
</comment>
<dbReference type="Proteomes" id="UP000766336">
    <property type="component" value="Unassembled WGS sequence"/>
</dbReference>
<dbReference type="InterPro" id="IPR043502">
    <property type="entry name" value="DNA/RNA_pol_sf"/>
</dbReference>
<dbReference type="PANTHER" id="PTHR35369:SF2">
    <property type="entry name" value="BLR3025 PROTEIN"/>
    <property type="match status" value="1"/>
</dbReference>
<keyword evidence="1" id="KW-0227">DNA damage</keyword>
<dbReference type="InterPro" id="IPR050356">
    <property type="entry name" value="SulA_CellDiv_inhibitor"/>
</dbReference>
<keyword evidence="3" id="KW-1185">Reference proteome</keyword>
<dbReference type="RefSeq" id="WP_213671556.1">
    <property type="nucleotide sequence ID" value="NZ_JAHCDA010000003.1"/>
</dbReference>
<evidence type="ECO:0000313" key="3">
    <source>
        <dbReference type="Proteomes" id="UP000766336"/>
    </source>
</evidence>
<name>A0ABS5QHQ8_9PROT</name>
<gene>
    <name evidence="2" type="ORF">KHU32_18145</name>
</gene>